<dbReference type="EMBL" id="FOVC01000002">
    <property type="protein sequence ID" value="SFN03452.1"/>
    <property type="molecule type" value="Genomic_DNA"/>
</dbReference>
<name>A0A1I4VQ88_9GAMM</name>
<accession>A0A1I4VQ88</accession>
<dbReference type="Proteomes" id="UP000242222">
    <property type="component" value="Unassembled WGS sequence"/>
</dbReference>
<sequence length="2071" mass="227186">MFRRKGHNAQIPSVNMALAVQLREAIANARESGVSPATLACLSDADRSRAQLETLDDFTRRLSDNAQRWVNHQLGVIHGDKKYAPANRAAGQQLAERLNSALRMLKNIVDVLFPAGGTAADMSDDAAGLHAEPHDAMRRFIQSLFSEAKSAKEAASAPSGNAPSFFRELAEYFTTLGAELSSAFSPNDSRLYAPDPASVRRLHDAVTDDRALLNITVSTESPFGIPWTRKKLNAIGGLAARLSEENVRRWVSHEQAIKNTEIYPSLLMPLNSVVQTLTDITEALLSPDSAAEFSTFSALLKTAGDQAKATASIVAHRQGSSSDFFRDVSQFLETLHQEMKSVSVSQPSRCMDWFDKKGAQAAILLARAGTLRARLHGALLNLVPALNPAMTSERLTAESIVRGILWSWQQTAIKFRDSSRSLYVKAVALQPLQDRVLPAPTLSDRVNLAGPGTAAGRAAAQPPTTDGAVQKKSAGPLGEKMAVLTQWLDTDIAGARTLLARQGKTTEEVARTLRQQRFAVLKMTHQHLSGAAPYLQTLDTLLPEFAARLAGAGSALDKAITAAGDRAPNYREAKERAGEALLLVTQAEKELSCTAANMTGRPLDEYARGARLARHWAQIAREKMPQDWVAADAGQTLALLKRYGLTDGVLSAGDPQGYLFATRLAAEFENARRGELKPPVSPAQYAGLEKGLTEYMVKWGQQRASSGAARLVVTLSFDALGLVVGLSALTSIALRTVKDVIRIPYAAHQLKKFTMPGEDIPFRAINSLLEKKLKQLGFKLATTPLPGALKFATGGAITALARMRNCQLEGSENSFEAIYERVTEGKQSGKIKMASAGQMLADAVLSGATTAGFKGANRALEAGMNAPGIGNTSVPSDAERQSMTGGAPAGAAKQALSASAEAFAGSGDREEEAHPRSRGKRSTEAQNAPAGAERDDVLVFDYYSFCADKKYYQLSSNHKTSAYFHAINYLLYQIENDKKLSEQCRSNARMARAGALNVTPLDIDGYPIINTLFLPDTLDSKRGVVIHLNVPTPYYYVSKGEDILPVTKYSLPYNRKESRRTFHQDGGWIPSPSVEQRLESLKKGSEDFNTYFNSNNSAPMTIADLAKSLRDTAENDFSHTSEKFPSNKQLLSRAMVGTLVPEPDFKLTSKKYTFSYSWNHLEGTDFLRGIAHPFAKLSRMVELIIDRTLDEPLIIAERDADRAETIGTWIDITVSAAGTFTRMGKGITVIQASAEVDADLIDGKTPHPLAVASIITAAIPNEALLSSIARVSRPAAKTLEYTLLIGNKSIDLAIVGQSIKEAYDTGEPLAIYQALVASGLSIRDSYAIAKRISLHTKVNKPLEHTVSLEDLEALEKLEEEYTVSARVFKIGNSELLGKIDAGVIKISKDNGATWEQGSDLHKLAYRLQNAGGRPAHLCPGLCRTPETSFGLKTEHHVMLNTASRFVLNYKLGKQKIQSFDLTAGKFKNSSDFTLARTGHSTSRVSNVLSADALSTSIQDMNAVLNRLNNALERYPESDKKNIIANFKITEQALNNIRRNDRPEDSVSDTSRSSNHQDSVSDVSSDFKPNVSTYSLIKKGTSPDAINKSYGLVNAQYNIGNSDISILYLTAHPYVIVNKYPKFKDYLISQGLVSAATLNDYNIRNVARFLGTEAVSSEIGHYDTIPGGKVESISFNASNPITQRMGYQLEKITKLLTFKRYREGEYFDDVSLDGEVQHTQQDPLQEAIDRLKQHNRVDFSPVKPLEEISSEATQEKIARMMHGYDTTIREEKLDLLMRSDLNTKMPAYCRDAVKSINRAFIKVSQVKQLFDAAALQPQIKAELKNMLNEATGLNDEMVIDLGMSQRPISDISEMVYRRFKENVTRLFNFLSKQKTDNYSAIALVQYNLPGSSRPNASRPNAFGLLYNGQPRIFLPVGPEVHQPDGQANAPAPDVAHNVSDHRDGVRDKNGSFLNAFEFSTRDDSYLFADERISKLSTNYALGLKEDAATTELQENIAKSLLAYSRVVKADTLLSMAEHNAFMINVLSHYHTQGERIWRNEDTPAMRRDDAIRKSDFDNSFIQAALDLTLHEV</sequence>
<evidence type="ECO:0000313" key="3">
    <source>
        <dbReference type="Proteomes" id="UP000242222"/>
    </source>
</evidence>
<keyword evidence="3" id="KW-1185">Reference proteome</keyword>
<feature type="region of interest" description="Disordered" evidence="1">
    <location>
        <begin position="1534"/>
        <end position="1565"/>
    </location>
</feature>
<evidence type="ECO:0008006" key="4">
    <source>
        <dbReference type="Google" id="ProtNLM"/>
    </source>
</evidence>
<feature type="compositionally biased region" description="Low complexity" evidence="1">
    <location>
        <begin position="453"/>
        <end position="465"/>
    </location>
</feature>
<feature type="region of interest" description="Disordered" evidence="1">
    <location>
        <begin position="453"/>
        <end position="474"/>
    </location>
</feature>
<feature type="region of interest" description="Disordered" evidence="1">
    <location>
        <begin position="865"/>
        <end position="930"/>
    </location>
</feature>
<reference evidence="3" key="1">
    <citation type="submission" date="2016-10" db="EMBL/GenBank/DDBJ databases">
        <authorList>
            <person name="Varghese N."/>
            <person name="Submissions S."/>
        </authorList>
    </citation>
    <scope>NUCLEOTIDE SEQUENCE [LARGE SCALE GENOMIC DNA]</scope>
    <source>
        <strain evidence="3">N6PO6</strain>
    </source>
</reference>
<evidence type="ECO:0000313" key="2">
    <source>
        <dbReference type="EMBL" id="SFN03452.1"/>
    </source>
</evidence>
<evidence type="ECO:0000256" key="1">
    <source>
        <dbReference type="SAM" id="MobiDB-lite"/>
    </source>
</evidence>
<organism evidence="2 3">
    <name type="scientific">Izhakiella capsodis</name>
    <dbReference type="NCBI Taxonomy" id="1367852"/>
    <lineage>
        <taxon>Bacteria</taxon>
        <taxon>Pseudomonadati</taxon>
        <taxon>Pseudomonadota</taxon>
        <taxon>Gammaproteobacteria</taxon>
        <taxon>Enterobacterales</taxon>
        <taxon>Erwiniaceae</taxon>
        <taxon>Izhakiella</taxon>
    </lineage>
</organism>
<gene>
    <name evidence="2" type="ORF">SAMN05216516_1023</name>
</gene>
<proteinExistence type="predicted"/>
<feature type="compositionally biased region" description="Low complexity" evidence="1">
    <location>
        <begin position="885"/>
        <end position="906"/>
    </location>
</feature>
<protein>
    <recommendedName>
        <fullName evidence="4">Tox-PLDMTX domain-containing protein</fullName>
    </recommendedName>
</protein>
<dbReference type="CDD" id="cd20749">
    <property type="entry name" value="nigritoxin_M"/>
    <property type="match status" value="1"/>
</dbReference>
<feature type="compositionally biased region" description="Polar residues" evidence="1">
    <location>
        <begin position="1547"/>
        <end position="1563"/>
    </location>
</feature>